<proteinExistence type="predicted"/>
<dbReference type="EMBL" id="ML120353">
    <property type="protein sequence ID" value="RPB05445.1"/>
    <property type="molecule type" value="Genomic_DNA"/>
</dbReference>
<keyword evidence="2" id="KW-1185">Reference proteome</keyword>
<evidence type="ECO:0000313" key="2">
    <source>
        <dbReference type="Proteomes" id="UP000276215"/>
    </source>
</evidence>
<dbReference type="AlphaFoldDB" id="A0A3N4KHV2"/>
<gene>
    <name evidence="1" type="ORF">L873DRAFT_1785642</name>
</gene>
<accession>A0A3N4KHV2</accession>
<protein>
    <submittedName>
        <fullName evidence="1">Uncharacterized protein</fullName>
    </submittedName>
</protein>
<reference evidence="1 2" key="1">
    <citation type="journal article" date="2018" name="Nat. Ecol. Evol.">
        <title>Pezizomycetes genomes reveal the molecular basis of ectomycorrhizal truffle lifestyle.</title>
        <authorList>
            <person name="Murat C."/>
            <person name="Payen T."/>
            <person name="Noel B."/>
            <person name="Kuo A."/>
            <person name="Morin E."/>
            <person name="Chen J."/>
            <person name="Kohler A."/>
            <person name="Krizsan K."/>
            <person name="Balestrini R."/>
            <person name="Da Silva C."/>
            <person name="Montanini B."/>
            <person name="Hainaut M."/>
            <person name="Levati E."/>
            <person name="Barry K.W."/>
            <person name="Belfiori B."/>
            <person name="Cichocki N."/>
            <person name="Clum A."/>
            <person name="Dockter R.B."/>
            <person name="Fauchery L."/>
            <person name="Guy J."/>
            <person name="Iotti M."/>
            <person name="Le Tacon F."/>
            <person name="Lindquist E.A."/>
            <person name="Lipzen A."/>
            <person name="Malagnac F."/>
            <person name="Mello A."/>
            <person name="Molinier V."/>
            <person name="Miyauchi S."/>
            <person name="Poulain J."/>
            <person name="Riccioni C."/>
            <person name="Rubini A."/>
            <person name="Sitrit Y."/>
            <person name="Splivallo R."/>
            <person name="Traeger S."/>
            <person name="Wang M."/>
            <person name="Zifcakova L."/>
            <person name="Wipf D."/>
            <person name="Zambonelli A."/>
            <person name="Paolocci F."/>
            <person name="Nowrousian M."/>
            <person name="Ottonello S."/>
            <person name="Baldrian P."/>
            <person name="Spatafora J.W."/>
            <person name="Henrissat B."/>
            <person name="Nagy L.G."/>
            <person name="Aury J.M."/>
            <person name="Wincker P."/>
            <person name="Grigoriev I.V."/>
            <person name="Bonfante P."/>
            <person name="Martin F.M."/>
        </authorList>
    </citation>
    <scope>NUCLEOTIDE SEQUENCE [LARGE SCALE GENOMIC DNA]</scope>
    <source>
        <strain evidence="1 2">120613-1</strain>
    </source>
</reference>
<dbReference type="Proteomes" id="UP000276215">
    <property type="component" value="Unassembled WGS sequence"/>
</dbReference>
<organism evidence="1 2">
    <name type="scientific">Choiromyces venosus 120613-1</name>
    <dbReference type="NCBI Taxonomy" id="1336337"/>
    <lineage>
        <taxon>Eukaryota</taxon>
        <taxon>Fungi</taxon>
        <taxon>Dikarya</taxon>
        <taxon>Ascomycota</taxon>
        <taxon>Pezizomycotina</taxon>
        <taxon>Pezizomycetes</taxon>
        <taxon>Pezizales</taxon>
        <taxon>Tuberaceae</taxon>
        <taxon>Choiromyces</taxon>
    </lineage>
</organism>
<sequence length="150" mass="17634">MKHGILELAFQRLRRKIKSLRKAEGMRNLGLQLDWNLQLYTFIKLQLKAEEQWKKAELKRRLIELITCQKSWKELALLVANSSSWGTWVMHRILKQEIAYIQYGKLLVRKQGNQMKLVSWLADDGIMLVMREHMSCAGEGITLITATYIF</sequence>
<evidence type="ECO:0000313" key="1">
    <source>
        <dbReference type="EMBL" id="RPB05445.1"/>
    </source>
</evidence>
<name>A0A3N4KHV2_9PEZI</name>